<keyword evidence="2 6" id="KW-0812">Transmembrane</keyword>
<dbReference type="PROSITE" id="PS50261">
    <property type="entry name" value="G_PROTEIN_RECEP_F2_4"/>
    <property type="match status" value="1"/>
</dbReference>
<organism evidence="9 10">
    <name type="scientific">Porites evermanni</name>
    <dbReference type="NCBI Taxonomy" id="104178"/>
    <lineage>
        <taxon>Eukaryota</taxon>
        <taxon>Metazoa</taxon>
        <taxon>Cnidaria</taxon>
        <taxon>Anthozoa</taxon>
        <taxon>Hexacorallia</taxon>
        <taxon>Scleractinia</taxon>
        <taxon>Fungiina</taxon>
        <taxon>Poritidae</taxon>
        <taxon>Porites</taxon>
    </lineage>
</organism>
<dbReference type="SUPFAM" id="SSF81321">
    <property type="entry name" value="Family A G protein-coupled receptor-like"/>
    <property type="match status" value="1"/>
</dbReference>
<feature type="transmembrane region" description="Helical" evidence="6">
    <location>
        <begin position="453"/>
        <end position="474"/>
    </location>
</feature>
<evidence type="ECO:0000313" key="9">
    <source>
        <dbReference type="EMBL" id="CAH3187575.1"/>
    </source>
</evidence>
<comment type="subcellular location">
    <subcellularLocation>
        <location evidence="1">Membrane</location>
        <topology evidence="1">Multi-pass membrane protein</topology>
    </subcellularLocation>
</comment>
<dbReference type="PRINTS" id="PR00249">
    <property type="entry name" value="GPCRSECRETIN"/>
</dbReference>
<evidence type="ECO:0000256" key="6">
    <source>
        <dbReference type="SAM" id="Phobius"/>
    </source>
</evidence>
<evidence type="ECO:0000256" key="2">
    <source>
        <dbReference type="ARBA" id="ARBA00022692"/>
    </source>
</evidence>
<dbReference type="Proteomes" id="UP001159427">
    <property type="component" value="Unassembled WGS sequence"/>
</dbReference>
<feature type="transmembrane region" description="Helical" evidence="6">
    <location>
        <begin position="480"/>
        <end position="502"/>
    </location>
</feature>
<evidence type="ECO:0000259" key="8">
    <source>
        <dbReference type="PROSITE" id="PS50261"/>
    </source>
</evidence>
<feature type="transmembrane region" description="Helical" evidence="6">
    <location>
        <begin position="333"/>
        <end position="356"/>
    </location>
</feature>
<evidence type="ECO:0000259" key="7">
    <source>
        <dbReference type="PROSITE" id="PS50221"/>
    </source>
</evidence>
<proteinExistence type="predicted"/>
<dbReference type="InterPro" id="IPR000832">
    <property type="entry name" value="GPCR_2_secretin-like"/>
</dbReference>
<dbReference type="PANTHER" id="PTHR12011">
    <property type="entry name" value="ADHESION G-PROTEIN COUPLED RECEPTOR"/>
    <property type="match status" value="1"/>
</dbReference>
<accession>A0ABN8SBJ2</accession>
<feature type="transmembrane region" description="Helical" evidence="6">
    <location>
        <begin position="411"/>
        <end position="433"/>
    </location>
</feature>
<sequence>MTNAINKLDFLKNDSLQEAVKVFDDNMKEYANRTLVGVRSLNKTVEQKMEEVLTATIFFEEFALRFGQYHLVNNTAHFSVNNQNIALQVRKGVYDNGSQFDLFEPEGQNYIKIPSEDFSRNGSIFLGVIYKRLQKLFLVNQTNTMVDKTSKSLNTMIMSATIDPHPSTLQRNVTLVFSNVMKATRKRECVFWNFLEDSPVGWSGQGCHVKWLNDSRTECSCNHLTHFAVLMQFDTDSELKTGQSSRLQKVGHRTERTKKDEKVLNILTYLGLTLSLVGIIATIICYAFLTDIKAPLSQIRISLVASLGVGQIIFLAGIGATENKGVCVTAAALIQYFLMAAFCWMLMEGIYLYLFVVKVYNVSSKMKICHGISWGFPAAMVTLSLSVAAGMDGITSFVSDEFCWISSSNGLIWIFISFVLAIEIINLLILVRVIREMTRMEQTKDNQGEQIRLGIRACVVLIPLLGVTWLFGALSSTHKAFAYIFVIFNSTQGFSIFLLHCVRNSEIRERFKRRIRVIFPAASNGTTSVKRHSDLNGSSSGILSLRKIEVMPISTENLVKSL</sequence>
<dbReference type="SMART" id="SM00303">
    <property type="entry name" value="GPS"/>
    <property type="match status" value="1"/>
</dbReference>
<reference evidence="9 10" key="1">
    <citation type="submission" date="2022-05" db="EMBL/GenBank/DDBJ databases">
        <authorList>
            <consortium name="Genoscope - CEA"/>
            <person name="William W."/>
        </authorList>
    </citation>
    <scope>NUCLEOTIDE SEQUENCE [LARGE SCALE GENOMIC DNA]</scope>
</reference>
<dbReference type="InterPro" id="IPR017981">
    <property type="entry name" value="GPCR_2-like_7TM"/>
</dbReference>
<gene>
    <name evidence="9" type="ORF">PEVE_00017792</name>
</gene>
<feature type="transmembrane region" description="Helical" evidence="6">
    <location>
        <begin position="301"/>
        <end position="321"/>
    </location>
</feature>
<dbReference type="PANTHER" id="PTHR12011:SF347">
    <property type="entry name" value="FI21270P1-RELATED"/>
    <property type="match status" value="1"/>
</dbReference>
<name>A0ABN8SBJ2_9CNID</name>
<dbReference type="InterPro" id="IPR057244">
    <property type="entry name" value="GAIN_B"/>
</dbReference>
<dbReference type="EMBL" id="CALNXI010002430">
    <property type="protein sequence ID" value="CAH3187575.1"/>
    <property type="molecule type" value="Genomic_DNA"/>
</dbReference>
<keyword evidence="5" id="KW-1015">Disulfide bond</keyword>
<feature type="domain" description="G-protein coupled receptors family 2 profile 2" evidence="8">
    <location>
        <begin position="264"/>
        <end position="504"/>
    </location>
</feature>
<dbReference type="InterPro" id="IPR000203">
    <property type="entry name" value="GPS"/>
</dbReference>
<comment type="caution">
    <text evidence="9">The sequence shown here is derived from an EMBL/GenBank/DDBJ whole genome shotgun (WGS) entry which is preliminary data.</text>
</comment>
<dbReference type="Gene3D" id="1.20.1070.10">
    <property type="entry name" value="Rhodopsin 7-helix transmembrane proteins"/>
    <property type="match status" value="1"/>
</dbReference>
<evidence type="ECO:0000256" key="1">
    <source>
        <dbReference type="ARBA" id="ARBA00004141"/>
    </source>
</evidence>
<dbReference type="InterPro" id="IPR046338">
    <property type="entry name" value="GAIN_dom_sf"/>
</dbReference>
<feature type="domain" description="GAIN-B" evidence="7">
    <location>
        <begin position="76"/>
        <end position="237"/>
    </location>
</feature>
<feature type="transmembrane region" description="Helical" evidence="6">
    <location>
        <begin position="266"/>
        <end position="289"/>
    </location>
</feature>
<protein>
    <submittedName>
        <fullName evidence="9">Uncharacterized protein</fullName>
    </submittedName>
</protein>
<keyword evidence="4 6" id="KW-0472">Membrane</keyword>
<dbReference type="PROSITE" id="PS50221">
    <property type="entry name" value="GAIN_B"/>
    <property type="match status" value="1"/>
</dbReference>
<keyword evidence="10" id="KW-1185">Reference proteome</keyword>
<evidence type="ECO:0000313" key="10">
    <source>
        <dbReference type="Proteomes" id="UP001159427"/>
    </source>
</evidence>
<dbReference type="Gene3D" id="2.60.220.50">
    <property type="match status" value="1"/>
</dbReference>
<feature type="transmembrane region" description="Helical" evidence="6">
    <location>
        <begin position="368"/>
        <end position="391"/>
    </location>
</feature>
<evidence type="ECO:0000256" key="3">
    <source>
        <dbReference type="ARBA" id="ARBA00022989"/>
    </source>
</evidence>
<dbReference type="Pfam" id="PF00002">
    <property type="entry name" value="7tm_2"/>
    <property type="match status" value="1"/>
</dbReference>
<dbReference type="Pfam" id="PF01825">
    <property type="entry name" value="GPS"/>
    <property type="match status" value="1"/>
</dbReference>
<evidence type="ECO:0000256" key="4">
    <source>
        <dbReference type="ARBA" id="ARBA00023136"/>
    </source>
</evidence>
<keyword evidence="3 6" id="KW-1133">Transmembrane helix</keyword>
<evidence type="ECO:0000256" key="5">
    <source>
        <dbReference type="ARBA" id="ARBA00023157"/>
    </source>
</evidence>